<organism evidence="3 4">
    <name type="scientific">Mucilaginibacter pineti</name>
    <dbReference type="NCBI Taxonomy" id="1391627"/>
    <lineage>
        <taxon>Bacteria</taxon>
        <taxon>Pseudomonadati</taxon>
        <taxon>Bacteroidota</taxon>
        <taxon>Sphingobacteriia</taxon>
        <taxon>Sphingobacteriales</taxon>
        <taxon>Sphingobacteriaceae</taxon>
        <taxon>Mucilaginibacter</taxon>
    </lineage>
</organism>
<dbReference type="GO" id="GO:0006749">
    <property type="term" value="P:glutathione metabolic process"/>
    <property type="evidence" value="ECO:0007669"/>
    <property type="project" value="InterPro"/>
</dbReference>
<dbReference type="GO" id="GO:0046872">
    <property type="term" value="F:metal ion binding"/>
    <property type="evidence" value="ECO:0007669"/>
    <property type="project" value="UniProtKB-KW"/>
</dbReference>
<dbReference type="Gene3D" id="3.40.250.10">
    <property type="entry name" value="Rhodanese-like domain"/>
    <property type="match status" value="2"/>
</dbReference>
<dbReference type="PANTHER" id="PTHR43084">
    <property type="entry name" value="PERSULFIDE DIOXYGENASE ETHE1"/>
    <property type="match status" value="1"/>
</dbReference>
<accession>A0A1G6Z3J9</accession>
<dbReference type="PROSITE" id="PS50206">
    <property type="entry name" value="RHODANESE_3"/>
    <property type="match status" value="2"/>
</dbReference>
<dbReference type="SMART" id="SM00849">
    <property type="entry name" value="Lactamase_B"/>
    <property type="match status" value="1"/>
</dbReference>
<evidence type="ECO:0000313" key="3">
    <source>
        <dbReference type="EMBL" id="SDD97111.1"/>
    </source>
</evidence>
<keyword evidence="1" id="KW-0479">Metal-binding</keyword>
<dbReference type="EMBL" id="FNAI01000003">
    <property type="protein sequence ID" value="SDD97111.1"/>
    <property type="molecule type" value="Genomic_DNA"/>
</dbReference>
<reference evidence="3 4" key="1">
    <citation type="submission" date="2016-10" db="EMBL/GenBank/DDBJ databases">
        <authorList>
            <person name="de Groot N.N."/>
        </authorList>
    </citation>
    <scope>NUCLEOTIDE SEQUENCE [LARGE SCALE GENOMIC DNA]</scope>
    <source>
        <strain evidence="3 4">47C3B</strain>
    </source>
</reference>
<dbReference type="SMART" id="SM00450">
    <property type="entry name" value="RHOD"/>
    <property type="match status" value="1"/>
</dbReference>
<dbReference type="GO" id="GO:0050313">
    <property type="term" value="F:sulfur dioxygenase activity"/>
    <property type="evidence" value="ECO:0007669"/>
    <property type="project" value="InterPro"/>
</dbReference>
<evidence type="ECO:0000313" key="4">
    <source>
        <dbReference type="Proteomes" id="UP000199072"/>
    </source>
</evidence>
<dbReference type="InterPro" id="IPR001763">
    <property type="entry name" value="Rhodanese-like_dom"/>
</dbReference>
<dbReference type="AlphaFoldDB" id="A0A1G6Z3J9"/>
<dbReference type="Pfam" id="PF00753">
    <property type="entry name" value="Lactamase_B"/>
    <property type="match status" value="1"/>
</dbReference>
<dbReference type="SUPFAM" id="SSF56281">
    <property type="entry name" value="Metallo-hydrolase/oxidoreductase"/>
    <property type="match status" value="1"/>
</dbReference>
<dbReference type="SUPFAM" id="SSF52821">
    <property type="entry name" value="Rhodanese/Cell cycle control phosphatase"/>
    <property type="match status" value="2"/>
</dbReference>
<evidence type="ECO:0000256" key="1">
    <source>
        <dbReference type="ARBA" id="ARBA00022723"/>
    </source>
</evidence>
<dbReference type="InterPro" id="IPR051682">
    <property type="entry name" value="Mito_Persulfide_Diox"/>
</dbReference>
<dbReference type="InterPro" id="IPR001279">
    <property type="entry name" value="Metallo-B-lactamas"/>
</dbReference>
<dbReference type="InterPro" id="IPR044528">
    <property type="entry name" value="POD-like_MBL-fold"/>
</dbReference>
<name>A0A1G6Z3J9_9SPHI</name>
<dbReference type="InterPro" id="IPR036866">
    <property type="entry name" value="RibonucZ/Hydroxyglut_hydro"/>
</dbReference>
<dbReference type="Proteomes" id="UP000199072">
    <property type="component" value="Unassembled WGS sequence"/>
</dbReference>
<dbReference type="PANTHER" id="PTHR43084:SF1">
    <property type="entry name" value="PERSULFIDE DIOXYGENASE ETHE1, MITOCHONDRIAL"/>
    <property type="match status" value="1"/>
</dbReference>
<keyword evidence="4" id="KW-1185">Reference proteome</keyword>
<dbReference type="STRING" id="1391627.SAMN05216464_103200"/>
<dbReference type="RefSeq" id="WP_091148018.1">
    <property type="nucleotide sequence ID" value="NZ_FNAI01000003.1"/>
</dbReference>
<protein>
    <submittedName>
        <fullName evidence="3">Glyoxylase, beta-lactamase superfamily II</fullName>
    </submittedName>
</protein>
<dbReference type="Pfam" id="PF00581">
    <property type="entry name" value="Rhodanese"/>
    <property type="match status" value="2"/>
</dbReference>
<dbReference type="CDD" id="cd00158">
    <property type="entry name" value="RHOD"/>
    <property type="match status" value="1"/>
</dbReference>
<dbReference type="InterPro" id="IPR036873">
    <property type="entry name" value="Rhodanese-like_dom_sf"/>
</dbReference>
<dbReference type="Gene3D" id="3.60.15.10">
    <property type="entry name" value="Ribonuclease Z/Hydroxyacylglutathione hydrolase-like"/>
    <property type="match status" value="1"/>
</dbReference>
<dbReference type="GO" id="GO:0070813">
    <property type="term" value="P:hydrogen sulfide metabolic process"/>
    <property type="evidence" value="ECO:0007669"/>
    <property type="project" value="TreeGrafter"/>
</dbReference>
<dbReference type="CDD" id="cd07724">
    <property type="entry name" value="POD-like_MBL-fold"/>
    <property type="match status" value="1"/>
</dbReference>
<gene>
    <name evidence="3" type="ORF">SAMN05216464_103200</name>
</gene>
<dbReference type="OrthoDB" id="9784009at2"/>
<evidence type="ECO:0000259" key="2">
    <source>
        <dbReference type="PROSITE" id="PS50206"/>
    </source>
</evidence>
<proteinExistence type="predicted"/>
<feature type="domain" description="Rhodanese" evidence="2">
    <location>
        <begin position="363"/>
        <end position="437"/>
    </location>
</feature>
<sequence length="454" mass="51317">MKVHRFENVNLAYYSYAILSELTNEIILIDPERNIEDYTKYAIGNAARITAVILTHAHENFTGGHLELQEFTGAFLYCSRHTQATYQHRTFDEGDEIRIGEITLRALNTPGHSPDSICILLICSGKAEAVFTGDTLLIGDCGRPVLTGIDAGVCTDEMERLGSQLYRSLRECLMVLDPEILIYPAHRAYWSDEEVLNEEEKRTIGTEMESNWSLRDKNEADFVRNLLAKQNVQPKYFPYNVWLNKRGAETLLVSVGKVNIGRRPFIFDVDVAIIDTRPRDIFNRGHLPGAINIQDGPRFERSLGSVLSPDELYYLVAEDEHKINTLIKRAANIGYEVFIDMAFTSQSGVIVTALLDLEHFKSNSGFYSIIDLRNSVEARSKTIFPDAINIPLHQLRERIAEIPDDKPLVVHCSDGYRSAIGSSILTGQDHLQKVYDLGPEVGMFMHNNIRVSSY</sequence>
<feature type="domain" description="Rhodanese" evidence="2">
    <location>
        <begin position="267"/>
        <end position="316"/>
    </location>
</feature>